<evidence type="ECO:0000313" key="2">
    <source>
        <dbReference type="EMBL" id="SMF96098.1"/>
    </source>
</evidence>
<dbReference type="AlphaFoldDB" id="A0A1Y6CZI7"/>
<feature type="signal peptide" evidence="1">
    <location>
        <begin position="1"/>
        <end position="25"/>
    </location>
</feature>
<dbReference type="STRING" id="1760988.SAMN02949497_3481"/>
<accession>A0A1Y6CZI7</accession>
<dbReference type="EMBL" id="FXAM01000001">
    <property type="protein sequence ID" value="SMF96098.1"/>
    <property type="molecule type" value="Genomic_DNA"/>
</dbReference>
<reference evidence="2 3" key="1">
    <citation type="submission" date="2016-12" db="EMBL/GenBank/DDBJ databases">
        <authorList>
            <person name="Song W.-J."/>
            <person name="Kurnit D.M."/>
        </authorList>
    </citation>
    <scope>NUCLEOTIDE SEQUENCE [LARGE SCALE GENOMIC DNA]</scope>
    <source>
        <strain evidence="2 3">175</strain>
    </source>
</reference>
<dbReference type="Proteomes" id="UP000192923">
    <property type="component" value="Unassembled WGS sequence"/>
</dbReference>
<proteinExistence type="predicted"/>
<keyword evidence="1" id="KW-0732">Signal</keyword>
<sequence length="414" mass="45896">MLPLRATWKPGLAAALLALPAATSADTPTWSFKGFGTLSVSGTDTDLIQFRRDTTQGNGVTRTWGVDPDSRLGLQLDVDFGPSWRAGIQWVARNHAGQFIEQNLDWAFLRWSPEENLDFRVGRLGFDVFMLSDYRNVGYAYPWMRPPHEFYASLPTYHFDGIDLSHKTPLGGGYLTAKSFVGYASYTVPSFLFDLDLGAVIVGGSLGYESGDWRARLGYNYAKTKTDLPIQPLYAALDNPWVNTVWPGANTYPGMISPQNRDLHYISAGLAYDDGGWLAQLEASYTDSQVVSFPSVASGYLSLGRRAGPVTFYTLLGISETLRHTATLPRPWLATPAVDLLWRAADSLINANSVDEKSVSLGLRWDVYENIDLKAQWSHYWLGQNGAQLWVEPELSAPTPGQVDVWSLGVDFVF</sequence>
<evidence type="ECO:0000256" key="1">
    <source>
        <dbReference type="SAM" id="SignalP"/>
    </source>
</evidence>
<protein>
    <submittedName>
        <fullName evidence="2">Porin</fullName>
    </submittedName>
</protein>
<evidence type="ECO:0000313" key="3">
    <source>
        <dbReference type="Proteomes" id="UP000192923"/>
    </source>
</evidence>
<gene>
    <name evidence="2" type="ORF">SAMN02949497_3481</name>
</gene>
<dbReference type="SUPFAM" id="SSF56935">
    <property type="entry name" value="Porins"/>
    <property type="match status" value="1"/>
</dbReference>
<dbReference type="RefSeq" id="WP_085214884.1">
    <property type="nucleotide sequence ID" value="NZ_FXAM01000001.1"/>
</dbReference>
<name>A0A1Y6CZI7_9GAMM</name>
<feature type="chain" id="PRO_5011011176" evidence="1">
    <location>
        <begin position="26"/>
        <end position="414"/>
    </location>
</feature>
<organism evidence="2 3">
    <name type="scientific">Methylomagnum ishizawai</name>
    <dbReference type="NCBI Taxonomy" id="1760988"/>
    <lineage>
        <taxon>Bacteria</taxon>
        <taxon>Pseudomonadati</taxon>
        <taxon>Pseudomonadota</taxon>
        <taxon>Gammaproteobacteria</taxon>
        <taxon>Methylococcales</taxon>
        <taxon>Methylococcaceae</taxon>
        <taxon>Methylomagnum</taxon>
    </lineage>
</organism>
<keyword evidence="3" id="KW-1185">Reference proteome</keyword>